<evidence type="ECO:0000256" key="1">
    <source>
        <dbReference type="ARBA" id="ARBA00004123"/>
    </source>
</evidence>
<dbReference type="ExpressionAtlas" id="F6RKT2">
    <property type="expression patterns" value="baseline"/>
</dbReference>
<evidence type="ECO:0000256" key="9">
    <source>
        <dbReference type="ARBA" id="ARBA00023242"/>
    </source>
</evidence>
<dbReference type="Pfam" id="PF00400">
    <property type="entry name" value="WD40"/>
    <property type="match status" value="2"/>
</dbReference>
<evidence type="ECO:0000313" key="14">
    <source>
        <dbReference type="VGNC" id="VGNC:15536"/>
    </source>
</evidence>
<comment type="function">
    <text evidence="10">Component of the Arp2/3 complex, a multiprotein complex that mediates actin polymerization upon stimulation by nucleation-promoting factor (NPF). The Arp2/3 complex mediates the formation of branched actin networks in the cytoplasm, providing the force for cell motility. In addition to its role in the cytoplasmic cytoskeleton, the Arp2/3 complex also promotes actin polymerization in the nucleus, thereby regulating gene transcription and repair of damaged DNA. The Arp2/3 complex promotes homologous recombination (HR) repair in response to DNA damage by promoting nuclear actin polymerization, leading to drive motility of double-strand breaks (DSBs).</text>
</comment>
<evidence type="ECO:0007829" key="15">
    <source>
        <dbReference type="PeptideAtlas" id="F6RKT2"/>
    </source>
</evidence>
<dbReference type="PIRSF" id="PIRSF038093">
    <property type="entry name" value="ARP2/3_su1"/>
    <property type="match status" value="1"/>
</dbReference>
<keyword evidence="6" id="KW-0677">Repeat</keyword>
<keyword evidence="8" id="KW-0206">Cytoskeleton</keyword>
<dbReference type="Gene3D" id="2.130.10.10">
    <property type="entry name" value="YVTN repeat-like/Quinoprotein amine dehydrogenase"/>
    <property type="match status" value="2"/>
</dbReference>
<proteinExistence type="evidence at protein level"/>
<dbReference type="GeneTree" id="ENSGT00950000183183"/>
<dbReference type="GO" id="GO:0034314">
    <property type="term" value="P:Arp2/3 complex-mediated actin nucleation"/>
    <property type="evidence" value="ECO:0007669"/>
    <property type="project" value="InterPro"/>
</dbReference>
<evidence type="ECO:0000256" key="4">
    <source>
        <dbReference type="ARBA" id="ARBA00022490"/>
    </source>
</evidence>
<dbReference type="GO" id="GO:0003779">
    <property type="term" value="F:actin binding"/>
    <property type="evidence" value="ECO:0007669"/>
    <property type="project" value="UniProtKB-KW"/>
</dbReference>
<evidence type="ECO:0000256" key="10">
    <source>
        <dbReference type="ARBA" id="ARBA00045382"/>
    </source>
</evidence>
<keyword evidence="9" id="KW-0539">Nucleus</keyword>
<keyword evidence="7" id="KW-0009">Actin-binding</keyword>
<feature type="repeat" description="WD" evidence="11">
    <location>
        <begin position="48"/>
        <end position="82"/>
    </location>
</feature>
<dbReference type="SUPFAM" id="SSF50978">
    <property type="entry name" value="WD40 repeat-like"/>
    <property type="match status" value="2"/>
</dbReference>
<dbReference type="PROSITE" id="PS50294">
    <property type="entry name" value="WD_REPEATS_REGION"/>
    <property type="match status" value="1"/>
</dbReference>
<dbReference type="InterPro" id="IPR001680">
    <property type="entry name" value="WD40_rpt"/>
</dbReference>
<dbReference type="InterPro" id="IPR017383">
    <property type="entry name" value="ARPC1"/>
</dbReference>
<protein>
    <submittedName>
        <fullName evidence="12">Actin related protein 2/3 complex subunit 1B</fullName>
    </submittedName>
</protein>
<dbReference type="PROSITE" id="PS50082">
    <property type="entry name" value="WD_REPEATS_2"/>
    <property type="match status" value="1"/>
</dbReference>
<evidence type="ECO:0000256" key="5">
    <source>
        <dbReference type="ARBA" id="ARBA00022574"/>
    </source>
</evidence>
<reference evidence="12" key="2">
    <citation type="submission" date="2025-08" db="UniProtKB">
        <authorList>
            <consortium name="Ensembl"/>
        </authorList>
    </citation>
    <scope>IDENTIFICATION</scope>
    <source>
        <strain evidence="12">Thoroughbred</strain>
    </source>
</reference>
<dbReference type="HOGENOM" id="CLU_034396_1_0_1"/>
<comment type="similarity">
    <text evidence="3">Belongs to the WD repeat ARPC1 family.</text>
</comment>
<dbReference type="Proteomes" id="UP000002281">
    <property type="component" value="Chromosome 13"/>
</dbReference>
<evidence type="ECO:0000256" key="8">
    <source>
        <dbReference type="ARBA" id="ARBA00023212"/>
    </source>
</evidence>
<name>F6RKT2_HORSE</name>
<dbReference type="Ensembl" id="ENSECAT00000027002.4">
    <property type="protein sequence ID" value="ENSECAP00000022584.4"/>
    <property type="gene ID" value="ENSECAG00000024991.4"/>
</dbReference>
<dbReference type="Bgee" id="ENSECAG00000024991">
    <property type="expression patterns" value="Expressed in leukocyte and 23 other cell types or tissues"/>
</dbReference>
<dbReference type="InterPro" id="IPR015943">
    <property type="entry name" value="WD40/YVTN_repeat-like_dom_sf"/>
</dbReference>
<evidence type="ECO:0000256" key="2">
    <source>
        <dbReference type="ARBA" id="ARBA00004245"/>
    </source>
</evidence>
<dbReference type="GO" id="GO:0005634">
    <property type="term" value="C:nucleus"/>
    <property type="evidence" value="ECO:0007669"/>
    <property type="project" value="UniProtKB-SubCell"/>
</dbReference>
<evidence type="ECO:0000256" key="7">
    <source>
        <dbReference type="ARBA" id="ARBA00023203"/>
    </source>
</evidence>
<sequence>MAYHSFLVEPISCHAWNKDRTQIAICPNNHEVHIYEKSGAKWVKVHELKEHNGQVTGIDWAPESNRIVTCGTDRNAYVWTLKGHTWKPTLVILRINRAARCVRWAPNENKFAVGSGSRVISICYFEQENDWWVCKHIKKPIRSTVLSLDWHPNNVLLAAGSCDFKCRIFSAYIKEVEERPAPTPWGSKMPFGELMFESSSSCGWVHGVCFSASGSRVAWVSHDSTVEERPAPTPWGSKMPFGELMFESSSSCGWVHGVCFSASGSRVAWVSHDSTVCLADAEKKMAVATLASETLPLLALTFITDNSLVAAGHDCFPVLFTYDGAAGTLSFGGRLDVPKQNSQRGLTARERFQNLDRKASSEGGAATGAGLDSLHKNSVSQISVLSGGKAKCSQFCTTGMDGGMSIWDVKSLESALKDLKIK</sequence>
<dbReference type="AlphaFoldDB" id="F6RKT2"/>
<keyword evidence="4" id="KW-0963">Cytoplasm</keyword>
<keyword evidence="15" id="KW-1267">Proteomics identification</keyword>
<evidence type="ECO:0000256" key="3">
    <source>
        <dbReference type="ARBA" id="ARBA00006260"/>
    </source>
</evidence>
<dbReference type="SMART" id="SM00320">
    <property type="entry name" value="WD40"/>
    <property type="match status" value="7"/>
</dbReference>
<dbReference type="PANTHER" id="PTHR10709">
    <property type="entry name" value="ACTIN-RELATED PROTEIN 2/3 COMPLEX SUBUNIT 1"/>
    <property type="match status" value="1"/>
</dbReference>
<gene>
    <name evidence="12 14" type="primary">ARPC1B</name>
</gene>
<evidence type="ECO:0000256" key="11">
    <source>
        <dbReference type="PROSITE-ProRule" id="PRU00221"/>
    </source>
</evidence>
<keyword evidence="13" id="KW-1185">Reference proteome</keyword>
<dbReference type="VGNC" id="VGNC:15536">
    <property type="gene designation" value="ARPC1B"/>
</dbReference>
<reference evidence="12 13" key="1">
    <citation type="journal article" date="2009" name="Science">
        <title>Genome sequence, comparative analysis, and population genetics of the domestic horse.</title>
        <authorList>
            <consortium name="Broad Institute Genome Sequencing Platform"/>
            <consortium name="Broad Institute Whole Genome Assembly Team"/>
            <person name="Wade C.M."/>
            <person name="Giulotto E."/>
            <person name="Sigurdsson S."/>
            <person name="Zoli M."/>
            <person name="Gnerre S."/>
            <person name="Imsland F."/>
            <person name="Lear T.L."/>
            <person name="Adelson D.L."/>
            <person name="Bailey E."/>
            <person name="Bellone R.R."/>
            <person name="Bloecker H."/>
            <person name="Distl O."/>
            <person name="Edgar R.C."/>
            <person name="Garber M."/>
            <person name="Leeb T."/>
            <person name="Mauceli E."/>
            <person name="MacLeod J.N."/>
            <person name="Penedo M.C.T."/>
            <person name="Raison J.M."/>
            <person name="Sharpe T."/>
            <person name="Vogel J."/>
            <person name="Andersson L."/>
            <person name="Antczak D.F."/>
            <person name="Biagi T."/>
            <person name="Binns M.M."/>
            <person name="Chowdhary B.P."/>
            <person name="Coleman S.J."/>
            <person name="Della Valle G."/>
            <person name="Fryc S."/>
            <person name="Guerin G."/>
            <person name="Hasegawa T."/>
            <person name="Hill E.W."/>
            <person name="Jurka J."/>
            <person name="Kiialainen A."/>
            <person name="Lindgren G."/>
            <person name="Liu J."/>
            <person name="Magnani E."/>
            <person name="Mickelson J.R."/>
            <person name="Murray J."/>
            <person name="Nergadze S.G."/>
            <person name="Onofrio R."/>
            <person name="Pedroni S."/>
            <person name="Piras M.F."/>
            <person name="Raudsepp T."/>
            <person name="Rocchi M."/>
            <person name="Roeed K.H."/>
            <person name="Ryder O.A."/>
            <person name="Searle S."/>
            <person name="Skow L."/>
            <person name="Swinburne J.E."/>
            <person name="Syvaenen A.C."/>
            <person name="Tozaki T."/>
            <person name="Valberg S.J."/>
            <person name="Vaudin M."/>
            <person name="White J.R."/>
            <person name="Zody M.C."/>
            <person name="Lander E.S."/>
            <person name="Lindblad-Toh K."/>
        </authorList>
    </citation>
    <scope>NUCLEOTIDE SEQUENCE [LARGE SCALE GENOMIC DNA]</scope>
    <source>
        <strain evidence="12 13">Thoroughbred</strain>
    </source>
</reference>
<evidence type="ECO:0000313" key="13">
    <source>
        <dbReference type="Proteomes" id="UP000002281"/>
    </source>
</evidence>
<dbReference type="PANTHER" id="PTHR10709:SF10">
    <property type="entry name" value="ACTIN-RELATED PROTEIN 2_3 COMPLEX SUBUNIT 1B"/>
    <property type="match status" value="1"/>
</dbReference>
<evidence type="ECO:0000256" key="6">
    <source>
        <dbReference type="ARBA" id="ARBA00022737"/>
    </source>
</evidence>
<accession>F6RKT2</accession>
<dbReference type="InterPro" id="IPR036322">
    <property type="entry name" value="WD40_repeat_dom_sf"/>
</dbReference>
<dbReference type="GO" id="GO:0005885">
    <property type="term" value="C:Arp2/3 protein complex"/>
    <property type="evidence" value="ECO:0007669"/>
    <property type="project" value="InterPro"/>
</dbReference>
<evidence type="ECO:0000313" key="12">
    <source>
        <dbReference type="Ensembl" id="ENSECAP00000022584.4"/>
    </source>
</evidence>
<organism evidence="12 13">
    <name type="scientific">Equus caballus</name>
    <name type="common">Horse</name>
    <dbReference type="NCBI Taxonomy" id="9796"/>
    <lineage>
        <taxon>Eukaryota</taxon>
        <taxon>Metazoa</taxon>
        <taxon>Chordata</taxon>
        <taxon>Craniata</taxon>
        <taxon>Vertebrata</taxon>
        <taxon>Euteleostomi</taxon>
        <taxon>Mammalia</taxon>
        <taxon>Eutheria</taxon>
        <taxon>Laurasiatheria</taxon>
        <taxon>Perissodactyla</taxon>
        <taxon>Equidae</taxon>
        <taxon>Equus</taxon>
    </lineage>
</organism>
<comment type="subcellular location">
    <subcellularLocation>
        <location evidence="2">Cytoplasm</location>
        <location evidence="2">Cytoskeleton</location>
    </subcellularLocation>
    <subcellularLocation>
        <location evidence="1">Nucleus</location>
    </subcellularLocation>
</comment>
<reference evidence="12" key="3">
    <citation type="submission" date="2025-09" db="UniProtKB">
        <authorList>
            <consortium name="Ensembl"/>
        </authorList>
    </citation>
    <scope>IDENTIFICATION</scope>
    <source>
        <strain evidence="12">Thoroughbred</strain>
    </source>
</reference>
<dbReference type="FunFam" id="2.130.10.10:FF:000030">
    <property type="entry name" value="Actin-related protein 2/3 complex subunit"/>
    <property type="match status" value="1"/>
</dbReference>
<keyword evidence="5 11" id="KW-0853">WD repeat</keyword>